<accession>A0A5B0QNP0</accession>
<evidence type="ECO:0000256" key="1">
    <source>
        <dbReference type="SAM" id="MobiDB-lite"/>
    </source>
</evidence>
<evidence type="ECO:0000313" key="2">
    <source>
        <dbReference type="EMBL" id="KAA1114739.1"/>
    </source>
</evidence>
<dbReference type="Proteomes" id="UP000324748">
    <property type="component" value="Unassembled WGS sequence"/>
</dbReference>
<organism evidence="2 3">
    <name type="scientific">Puccinia graminis f. sp. tritici</name>
    <dbReference type="NCBI Taxonomy" id="56615"/>
    <lineage>
        <taxon>Eukaryota</taxon>
        <taxon>Fungi</taxon>
        <taxon>Dikarya</taxon>
        <taxon>Basidiomycota</taxon>
        <taxon>Pucciniomycotina</taxon>
        <taxon>Pucciniomycetes</taxon>
        <taxon>Pucciniales</taxon>
        <taxon>Pucciniaceae</taxon>
        <taxon>Puccinia</taxon>
    </lineage>
</organism>
<gene>
    <name evidence="2" type="ORF">PGT21_021072</name>
</gene>
<reference evidence="2 3" key="1">
    <citation type="submission" date="2019-05" db="EMBL/GenBank/DDBJ databases">
        <title>Emergence of the Ug99 lineage of the wheat stem rust pathogen through somatic hybridization.</title>
        <authorList>
            <person name="Li F."/>
            <person name="Upadhyaya N.M."/>
            <person name="Sperschneider J."/>
            <person name="Matny O."/>
            <person name="Nguyen-Phuc H."/>
            <person name="Mago R."/>
            <person name="Raley C."/>
            <person name="Miller M.E."/>
            <person name="Silverstein K.A.T."/>
            <person name="Henningsen E."/>
            <person name="Hirsch C.D."/>
            <person name="Visser B."/>
            <person name="Pretorius Z.A."/>
            <person name="Steffenson B.J."/>
            <person name="Schwessinger B."/>
            <person name="Dodds P.N."/>
            <person name="Figueroa M."/>
        </authorList>
    </citation>
    <scope>NUCLEOTIDE SEQUENCE [LARGE SCALE GENOMIC DNA]</scope>
    <source>
        <strain evidence="2">21-0</strain>
    </source>
</reference>
<dbReference type="AlphaFoldDB" id="A0A5B0QNP0"/>
<feature type="compositionally biased region" description="Basic and acidic residues" evidence="1">
    <location>
        <begin position="137"/>
        <end position="161"/>
    </location>
</feature>
<name>A0A5B0QNP0_PUCGR</name>
<dbReference type="OrthoDB" id="3257332at2759"/>
<comment type="caution">
    <text evidence="2">The sequence shown here is derived from an EMBL/GenBank/DDBJ whole genome shotgun (WGS) entry which is preliminary data.</text>
</comment>
<evidence type="ECO:0000313" key="3">
    <source>
        <dbReference type="Proteomes" id="UP000324748"/>
    </source>
</evidence>
<dbReference type="EMBL" id="VSWC01000014">
    <property type="protein sequence ID" value="KAA1114739.1"/>
    <property type="molecule type" value="Genomic_DNA"/>
</dbReference>
<feature type="region of interest" description="Disordered" evidence="1">
    <location>
        <begin position="125"/>
        <end position="197"/>
    </location>
</feature>
<proteinExistence type="predicted"/>
<protein>
    <submittedName>
        <fullName evidence="2">Uncharacterized protein</fullName>
    </submittedName>
</protein>
<keyword evidence="3" id="KW-1185">Reference proteome</keyword>
<sequence>MILLDSGFKATLCNKVLSACTLTLNQIPTHRSKKSLYELFKGKTVPLNFFKPIGNPLVVLSNNKKSKLDARGDFGRLLGFNVDLKSYKIQLSDGRFVDSKSVQFLDFNTNIPNFLNLTDLIEEQRKEQPEQAPQFNAEEKEDREEPKIKEEEEDVSDRPNDHFQSLDVASSGEEDSIAQALVPNADSLRSNSSSETR</sequence>
<feature type="compositionally biased region" description="Polar residues" evidence="1">
    <location>
        <begin position="187"/>
        <end position="197"/>
    </location>
</feature>